<dbReference type="GO" id="GO:0006083">
    <property type="term" value="P:acetate metabolic process"/>
    <property type="evidence" value="ECO:0007669"/>
    <property type="project" value="InterPro"/>
</dbReference>
<dbReference type="GO" id="GO:0008775">
    <property type="term" value="F:acetate CoA-transferase activity"/>
    <property type="evidence" value="ECO:0007669"/>
    <property type="project" value="InterPro"/>
</dbReference>
<evidence type="ECO:0000313" key="2">
    <source>
        <dbReference type="EMBL" id="KKK96530.1"/>
    </source>
</evidence>
<organism evidence="2">
    <name type="scientific">marine sediment metagenome</name>
    <dbReference type="NCBI Taxonomy" id="412755"/>
    <lineage>
        <taxon>unclassified sequences</taxon>
        <taxon>metagenomes</taxon>
        <taxon>ecological metagenomes</taxon>
    </lineage>
</organism>
<sequence length="124" mass="13100">NNALMIDVTGQVTAETIGPRVYSGAGGQTVFAIASSYARSGRCITVMPSTSTVNGEKKSRVVPTLEPGTTITVPRTFVDYVVTEHGIATLGGKSLKERAQEMIAVADPDFRTELKEEAARLGLA</sequence>
<dbReference type="Gene3D" id="3.40.1080.20">
    <property type="entry name" value="Acetyl-CoA hydrolase/transferase C-terminal domain"/>
    <property type="match status" value="1"/>
</dbReference>
<dbReference type="InterPro" id="IPR026888">
    <property type="entry name" value="AcetylCoA_hyd_C"/>
</dbReference>
<name>A0A0F9AE32_9ZZZZ</name>
<dbReference type="Pfam" id="PF13336">
    <property type="entry name" value="AcetylCoA_hyd_C"/>
    <property type="match status" value="1"/>
</dbReference>
<accession>A0A0F9AE32</accession>
<dbReference type="InterPro" id="IPR037171">
    <property type="entry name" value="NagB/RpiA_transferase-like"/>
</dbReference>
<dbReference type="InterPro" id="IPR046433">
    <property type="entry name" value="ActCoA_hydro"/>
</dbReference>
<comment type="caution">
    <text evidence="2">The sequence shown here is derived from an EMBL/GenBank/DDBJ whole genome shotgun (WGS) entry which is preliminary data.</text>
</comment>
<reference evidence="2" key="1">
    <citation type="journal article" date="2015" name="Nature">
        <title>Complex archaea that bridge the gap between prokaryotes and eukaryotes.</title>
        <authorList>
            <person name="Spang A."/>
            <person name="Saw J.H."/>
            <person name="Jorgensen S.L."/>
            <person name="Zaremba-Niedzwiedzka K."/>
            <person name="Martijn J."/>
            <person name="Lind A.E."/>
            <person name="van Eijk R."/>
            <person name="Schleper C."/>
            <person name="Guy L."/>
            <person name="Ettema T.J."/>
        </authorList>
    </citation>
    <scope>NUCLEOTIDE SEQUENCE</scope>
</reference>
<feature type="non-terminal residue" evidence="2">
    <location>
        <position position="1"/>
    </location>
</feature>
<protein>
    <recommendedName>
        <fullName evidence="1">Acetyl-CoA hydrolase/transferase C-terminal domain-containing protein</fullName>
    </recommendedName>
</protein>
<gene>
    <name evidence="2" type="ORF">LCGC14_2661820</name>
</gene>
<dbReference type="AlphaFoldDB" id="A0A0F9AE32"/>
<proteinExistence type="predicted"/>
<dbReference type="InterPro" id="IPR038460">
    <property type="entry name" value="AcetylCoA_hyd_C_sf"/>
</dbReference>
<dbReference type="EMBL" id="LAZR01046442">
    <property type="protein sequence ID" value="KKK96530.1"/>
    <property type="molecule type" value="Genomic_DNA"/>
</dbReference>
<feature type="domain" description="Acetyl-CoA hydrolase/transferase C-terminal" evidence="1">
    <location>
        <begin position="1"/>
        <end position="118"/>
    </location>
</feature>
<dbReference type="PANTHER" id="PTHR21432">
    <property type="entry name" value="ACETYL-COA HYDROLASE-RELATED"/>
    <property type="match status" value="1"/>
</dbReference>
<evidence type="ECO:0000259" key="1">
    <source>
        <dbReference type="Pfam" id="PF13336"/>
    </source>
</evidence>
<dbReference type="PANTHER" id="PTHR21432:SF20">
    <property type="entry name" value="ACETYL-COA HYDROLASE"/>
    <property type="match status" value="1"/>
</dbReference>
<dbReference type="SUPFAM" id="SSF100950">
    <property type="entry name" value="NagB/RpiA/CoA transferase-like"/>
    <property type="match status" value="1"/>
</dbReference>